<gene>
    <name evidence="7" type="ORF">BGI27_12955</name>
    <name evidence="8" type="ORF">CGU29_13075</name>
</gene>
<evidence type="ECO:0000256" key="5">
    <source>
        <dbReference type="ARBA" id="ARBA00023136"/>
    </source>
</evidence>
<feature type="transmembrane region" description="Helical" evidence="6">
    <location>
        <begin position="179"/>
        <end position="201"/>
    </location>
</feature>
<dbReference type="GO" id="GO:0015171">
    <property type="term" value="F:amino acid transmembrane transporter activity"/>
    <property type="evidence" value="ECO:0007669"/>
    <property type="project" value="TreeGrafter"/>
</dbReference>
<dbReference type="EMBL" id="NMRN01000048">
    <property type="protein sequence ID" value="PAS92077.1"/>
    <property type="molecule type" value="Genomic_DNA"/>
</dbReference>
<feature type="transmembrane region" description="Helical" evidence="6">
    <location>
        <begin position="68"/>
        <end position="86"/>
    </location>
</feature>
<dbReference type="OrthoDB" id="5638726at2"/>
<feature type="transmembrane region" description="Helical" evidence="6">
    <location>
        <begin position="37"/>
        <end position="62"/>
    </location>
</feature>
<feature type="transmembrane region" description="Helical" evidence="6">
    <location>
        <begin position="113"/>
        <end position="135"/>
    </location>
</feature>
<reference evidence="7 10" key="1">
    <citation type="submission" date="2016-08" db="EMBL/GenBank/DDBJ databases">
        <title>Candidatus Dactylopiibacterium carminicum genome sequence.</title>
        <authorList>
            <person name="Ramirez-Puebla S.T."/>
            <person name="Ormeno-Orrillo E."/>
            <person name="Vera-Ponce De Leon A."/>
            <person name="Luis L."/>
            <person name="Sanchez-Flores A."/>
            <person name="Monica R."/>
            <person name="Martinez-Romero E."/>
        </authorList>
    </citation>
    <scope>NUCLEOTIDE SEQUENCE [LARGE SCALE GENOMIC DNA]</scope>
    <source>
        <strain evidence="7">END1</strain>
    </source>
</reference>
<dbReference type="PANTHER" id="PTHR30086:SF20">
    <property type="entry name" value="ARGININE EXPORTER PROTEIN ARGO-RELATED"/>
    <property type="match status" value="1"/>
</dbReference>
<evidence type="ECO:0000313" key="9">
    <source>
        <dbReference type="Proteomes" id="UP000216107"/>
    </source>
</evidence>
<evidence type="ECO:0000256" key="1">
    <source>
        <dbReference type="ARBA" id="ARBA00004651"/>
    </source>
</evidence>
<proteinExistence type="predicted"/>
<organism evidence="8 9">
    <name type="scientific">Candidatus Dactylopiibacterium carminicum</name>
    <dbReference type="NCBI Taxonomy" id="857335"/>
    <lineage>
        <taxon>Bacteria</taxon>
        <taxon>Pseudomonadati</taxon>
        <taxon>Pseudomonadota</taxon>
        <taxon>Betaproteobacteria</taxon>
        <taxon>Rhodocyclales</taxon>
        <taxon>Rhodocyclaceae</taxon>
        <taxon>Candidatus Dactylopiibacterium</taxon>
    </lineage>
</organism>
<dbReference type="Proteomes" id="UP000623509">
    <property type="component" value="Unassembled WGS sequence"/>
</dbReference>
<dbReference type="AlphaFoldDB" id="A0A272EPP4"/>
<evidence type="ECO:0000313" key="10">
    <source>
        <dbReference type="Proteomes" id="UP000623509"/>
    </source>
</evidence>
<dbReference type="RefSeq" id="WP_095525293.1">
    <property type="nucleotide sequence ID" value="NZ_MDUX01000047.1"/>
</dbReference>
<feature type="transmembrane region" description="Helical" evidence="6">
    <location>
        <begin position="147"/>
        <end position="167"/>
    </location>
</feature>
<keyword evidence="5 6" id="KW-0472">Membrane</keyword>
<evidence type="ECO:0000256" key="6">
    <source>
        <dbReference type="SAM" id="Phobius"/>
    </source>
</evidence>
<dbReference type="Proteomes" id="UP000216107">
    <property type="component" value="Unassembled WGS sequence"/>
</dbReference>
<comment type="caution">
    <text evidence="8">The sequence shown here is derived from an EMBL/GenBank/DDBJ whole genome shotgun (WGS) entry which is preliminary data.</text>
</comment>
<dbReference type="EMBL" id="MDUX01000047">
    <property type="protein sequence ID" value="KAF7598482.1"/>
    <property type="molecule type" value="Genomic_DNA"/>
</dbReference>
<reference evidence="8 9" key="2">
    <citation type="submission" date="2017-07" db="EMBL/GenBank/DDBJ databases">
        <title>Candidatus Dactylopiibacterium carminicum, a nitrogen-fixing symbiont of the cochineal insect Dactylopius coccus and Dactylopius opuntiae (Hemiptera: Coccoidea: Dactylopiidae).</title>
        <authorList>
            <person name="Vera A."/>
        </authorList>
    </citation>
    <scope>NUCLEOTIDE SEQUENCE [LARGE SCALE GENOMIC DNA]</scope>
    <source>
        <strain evidence="8 9">NFDCM</strain>
    </source>
</reference>
<dbReference type="GO" id="GO:0005886">
    <property type="term" value="C:plasma membrane"/>
    <property type="evidence" value="ECO:0007669"/>
    <property type="project" value="UniProtKB-SubCell"/>
</dbReference>
<keyword evidence="3 6" id="KW-0812">Transmembrane</keyword>
<keyword evidence="2" id="KW-1003">Cell membrane</keyword>
<evidence type="ECO:0000256" key="3">
    <source>
        <dbReference type="ARBA" id="ARBA00022692"/>
    </source>
</evidence>
<dbReference type="PANTHER" id="PTHR30086">
    <property type="entry name" value="ARGININE EXPORTER PROTEIN ARGO"/>
    <property type="match status" value="1"/>
</dbReference>
<dbReference type="Pfam" id="PF01810">
    <property type="entry name" value="LysE"/>
    <property type="match status" value="1"/>
</dbReference>
<feature type="transmembrane region" description="Helical" evidence="6">
    <location>
        <begin position="6"/>
        <end position="25"/>
    </location>
</feature>
<dbReference type="InterPro" id="IPR001123">
    <property type="entry name" value="LeuE-type"/>
</dbReference>
<evidence type="ECO:0000313" key="7">
    <source>
        <dbReference type="EMBL" id="KAF7598482.1"/>
    </source>
</evidence>
<protein>
    <submittedName>
        <fullName evidence="8">Amino acid transporter</fullName>
    </submittedName>
</protein>
<keyword evidence="4 6" id="KW-1133">Transmembrane helix</keyword>
<evidence type="ECO:0000313" key="8">
    <source>
        <dbReference type="EMBL" id="PAS92077.1"/>
    </source>
</evidence>
<comment type="subcellular location">
    <subcellularLocation>
        <location evidence="1">Cell membrane</location>
        <topology evidence="1">Multi-pass membrane protein</topology>
    </subcellularLocation>
</comment>
<name>A0A272EPP4_9RHOO</name>
<evidence type="ECO:0000256" key="4">
    <source>
        <dbReference type="ARBA" id="ARBA00022989"/>
    </source>
</evidence>
<accession>A0A272EPP4</accession>
<sequence length="202" mass="21877">MYFDAFIHGFFICAGLIIAIGAQNAHVLRMGLTRQHVGLLVPICIASDALLIGLGVLGASALVTRWPAALEVATWAGAAFLLWYGINSLREAFRTRQLSLGGMPTPISRRKAVLLLLGFTYLNPHVYVDTIVLIGSLATQHAVEARISFWAGCVLASAVWFVLLGYGARWLAPLFNRPLSWRVLDGGIGVGMTLLAVRLVLH</sequence>
<keyword evidence="10" id="KW-1185">Reference proteome</keyword>
<evidence type="ECO:0000256" key="2">
    <source>
        <dbReference type="ARBA" id="ARBA00022475"/>
    </source>
</evidence>